<dbReference type="Proteomes" id="UP000545037">
    <property type="component" value="Unassembled WGS sequence"/>
</dbReference>
<sequence length="621" mass="65109">MPMKSFRIALLGFVAPLALATSALAQEAPPPAPAITPGVLTVPNVAPAPAAPAEPVVAPIPEVWAPVPRNSQGRTAYGLYLAGRSALANGQGSRGADYLAEVSRLTPEQPSVRQQTFMAALISGDLDDAARTAPAGEGVSPVIGEAGRLVSVVQTFARGDARKALADLKADPIQPPHALGATLVTPWIAAEAGDWDLALANPAEGSGAEVSQLQRYNHAQLLEIRRRYDEADAGFKALVDLAPTQTIFRVEYGAFLERRGRREEALAVYAAAPGAGAQTIFAPVIARAQARGRPPKLTTIREGAAEALNNSAAVLGGVGLGEFAAVYIRMALSVAPSDGLRMKLGEALTEARLASAARAAYAEVSQADPLVYAIARTQIGLSHAQEDRFEEALVEYQNALAAIPDNPGLAQQVAGMLLQLQRYDESLAILNAPVLARAGQGAETHFLRGAAYESLGRTSEAEAELWAALQLQPNNPTILNYLGYLWVDSGTRVAEGAAMIARAHAASPNDGNIQDSLGWAQFRQGQYEIAVATLEEAVAKEPANAEINDHLGDAYWQVGRQREAGFQWNRVLTLDPDAERKAGVEKKLVEGLGPLQPVSADTVSADTASGAIGPASGAAAN</sequence>
<evidence type="ECO:0000313" key="4">
    <source>
        <dbReference type="EMBL" id="MBB5746493.1"/>
    </source>
</evidence>
<feature type="chain" id="PRO_5030544239" evidence="3">
    <location>
        <begin position="26"/>
        <end position="621"/>
    </location>
</feature>
<dbReference type="PROSITE" id="PS50005">
    <property type="entry name" value="TPR"/>
    <property type="match status" value="4"/>
</dbReference>
<organism evidence="4 5">
    <name type="scientific">Brevundimonas variabilis</name>
    <dbReference type="NCBI Taxonomy" id="74312"/>
    <lineage>
        <taxon>Bacteria</taxon>
        <taxon>Pseudomonadati</taxon>
        <taxon>Pseudomonadota</taxon>
        <taxon>Alphaproteobacteria</taxon>
        <taxon>Caulobacterales</taxon>
        <taxon>Caulobacteraceae</taxon>
        <taxon>Brevundimonas</taxon>
    </lineage>
</organism>
<keyword evidence="3" id="KW-0732">Signal</keyword>
<feature type="repeat" description="TPR" evidence="1">
    <location>
        <begin position="545"/>
        <end position="578"/>
    </location>
</feature>
<evidence type="ECO:0000256" key="1">
    <source>
        <dbReference type="PROSITE-ProRule" id="PRU00339"/>
    </source>
</evidence>
<keyword evidence="1" id="KW-0802">TPR repeat</keyword>
<dbReference type="PANTHER" id="PTHR12558:SF13">
    <property type="entry name" value="CELL DIVISION CYCLE PROTEIN 27 HOMOLOG"/>
    <property type="match status" value="1"/>
</dbReference>
<feature type="region of interest" description="Disordered" evidence="2">
    <location>
        <begin position="596"/>
        <end position="621"/>
    </location>
</feature>
<dbReference type="InterPro" id="IPR011990">
    <property type="entry name" value="TPR-like_helical_dom_sf"/>
</dbReference>
<protein>
    <submittedName>
        <fullName evidence="4">Tetratricopeptide (TPR) repeat protein</fullName>
    </submittedName>
</protein>
<feature type="repeat" description="TPR" evidence="1">
    <location>
        <begin position="373"/>
        <end position="406"/>
    </location>
</feature>
<proteinExistence type="predicted"/>
<feature type="repeat" description="TPR" evidence="1">
    <location>
        <begin position="442"/>
        <end position="475"/>
    </location>
</feature>
<evidence type="ECO:0000256" key="3">
    <source>
        <dbReference type="SAM" id="SignalP"/>
    </source>
</evidence>
<reference evidence="4 5" key="1">
    <citation type="submission" date="2020-08" db="EMBL/GenBank/DDBJ databases">
        <title>Genomic Encyclopedia of Type Strains, Phase IV (KMG-IV): sequencing the most valuable type-strain genomes for metagenomic binning, comparative biology and taxonomic classification.</title>
        <authorList>
            <person name="Goeker M."/>
        </authorList>
    </citation>
    <scope>NUCLEOTIDE SEQUENCE [LARGE SCALE GENOMIC DNA]</scope>
    <source>
        <strain evidence="4 5">DSM 4737</strain>
    </source>
</reference>
<dbReference type="RefSeq" id="WP_183213455.1">
    <property type="nucleotide sequence ID" value="NZ_JACHOR010000003.1"/>
</dbReference>
<dbReference type="PANTHER" id="PTHR12558">
    <property type="entry name" value="CELL DIVISION CYCLE 16,23,27"/>
    <property type="match status" value="1"/>
</dbReference>
<name>A0A7W9CJD2_9CAUL</name>
<keyword evidence="5" id="KW-1185">Reference proteome</keyword>
<dbReference type="EMBL" id="JACHOR010000003">
    <property type="protein sequence ID" value="MBB5746493.1"/>
    <property type="molecule type" value="Genomic_DNA"/>
</dbReference>
<evidence type="ECO:0000256" key="2">
    <source>
        <dbReference type="SAM" id="MobiDB-lite"/>
    </source>
</evidence>
<dbReference type="AlphaFoldDB" id="A0A7W9CJD2"/>
<feature type="compositionally biased region" description="Low complexity" evidence="2">
    <location>
        <begin position="608"/>
        <end position="621"/>
    </location>
</feature>
<dbReference type="SMART" id="SM00028">
    <property type="entry name" value="TPR"/>
    <property type="match status" value="5"/>
</dbReference>
<dbReference type="Gene3D" id="1.25.40.10">
    <property type="entry name" value="Tetratricopeptide repeat domain"/>
    <property type="match status" value="3"/>
</dbReference>
<evidence type="ECO:0000313" key="5">
    <source>
        <dbReference type="Proteomes" id="UP000545037"/>
    </source>
</evidence>
<dbReference type="Pfam" id="PF13432">
    <property type="entry name" value="TPR_16"/>
    <property type="match status" value="2"/>
</dbReference>
<feature type="repeat" description="TPR" evidence="1">
    <location>
        <begin position="511"/>
        <end position="544"/>
    </location>
</feature>
<accession>A0A7W9CJD2</accession>
<feature type="signal peptide" evidence="3">
    <location>
        <begin position="1"/>
        <end position="25"/>
    </location>
</feature>
<dbReference type="SUPFAM" id="SSF48452">
    <property type="entry name" value="TPR-like"/>
    <property type="match status" value="3"/>
</dbReference>
<gene>
    <name evidence="4" type="ORF">GGR13_002097</name>
</gene>
<dbReference type="InterPro" id="IPR019734">
    <property type="entry name" value="TPR_rpt"/>
</dbReference>
<comment type="caution">
    <text evidence="4">The sequence shown here is derived from an EMBL/GenBank/DDBJ whole genome shotgun (WGS) entry which is preliminary data.</text>
</comment>